<proteinExistence type="predicted"/>
<gene>
    <name evidence="1" type="ORF">NCTC12965_08080</name>
</gene>
<dbReference type="InterPro" id="IPR013397">
    <property type="entry name" value="CRISPR-assoc_prot_Csy1"/>
</dbReference>
<sequence length="123" mass="14799">MNQNSIFQERKAFSAMARDAVWQLKQYLRSLNPQDRNVEIRQQRAAFVDEIVDTLFSYVAGIQNREDWQCWSMEEGCQLSRAQQLWLDPWRIKQDKDFQFERGRRGLEKGNRYRLRRLAQSPG</sequence>
<dbReference type="AlphaFoldDB" id="A0A4U9WJH8"/>
<protein>
    <submittedName>
        <fullName evidence="1">CRISPR type I-F/YPEST-associated protein Csy1</fullName>
    </submittedName>
</protein>
<evidence type="ECO:0000313" key="1">
    <source>
        <dbReference type="EMBL" id="VTR59447.1"/>
    </source>
</evidence>
<dbReference type="Pfam" id="PF09611">
    <property type="entry name" value="Cas_Csy1"/>
    <property type="match status" value="1"/>
</dbReference>
<name>A0A4U9WJH8_SERFO</name>
<dbReference type="EMBL" id="CABEEZ010000159">
    <property type="protein sequence ID" value="VTR59447.1"/>
    <property type="molecule type" value="Genomic_DNA"/>
</dbReference>
<accession>A0A4U9WJH8</accession>
<organism evidence="1">
    <name type="scientific">Serratia fonticola</name>
    <dbReference type="NCBI Taxonomy" id="47917"/>
    <lineage>
        <taxon>Bacteria</taxon>
        <taxon>Pseudomonadati</taxon>
        <taxon>Pseudomonadota</taxon>
        <taxon>Gammaproteobacteria</taxon>
        <taxon>Enterobacterales</taxon>
        <taxon>Yersiniaceae</taxon>
        <taxon>Serratia</taxon>
    </lineage>
</organism>
<reference evidence="1" key="1">
    <citation type="submission" date="2019-05" db="EMBL/GenBank/DDBJ databases">
        <authorList>
            <consortium name="Pathogen Informatics"/>
        </authorList>
    </citation>
    <scope>NUCLEOTIDE SEQUENCE [LARGE SCALE GENOMIC DNA]</scope>
    <source>
        <strain evidence="1">NCTC12965</strain>
    </source>
</reference>